<evidence type="ECO:0000313" key="1">
    <source>
        <dbReference type="EMBL" id="MCC2748068.1"/>
    </source>
</evidence>
<dbReference type="EMBL" id="JAJFBX010000024">
    <property type="protein sequence ID" value="MCC2748068.1"/>
    <property type="molecule type" value="Genomic_DNA"/>
</dbReference>
<dbReference type="CDD" id="cd02513">
    <property type="entry name" value="CMP-NeuAc_Synthase"/>
    <property type="match status" value="1"/>
</dbReference>
<sequence length="248" mass="28424">MQKKLSNYKSIAIITARGGSKRIPKKNIKEFCGKPIIAYSIKAAIDSKIFDEVMVSTDSKEIAEIAKKYGASVPFMRSEELSGDNATTDDTLLEVLNEYKTMGKEFTYMCCIYPTAPFVTPQKLKSAMTIMQEKNPEQIVPMVSYSFPPQRSNYIDENGYAQYVFPESKMTRSQDLDKWYHDAGQFYVYNVKKFFKCNGDCTEIIPFIVPEMEVQDIDNVSDWKIAEIKYMILNETRQEMLNIGGETI</sequence>
<name>A0AAW4WN64_9FIRM</name>
<keyword evidence="1" id="KW-0808">Transferase</keyword>
<dbReference type="AlphaFoldDB" id="A0AAW4WN64"/>
<evidence type="ECO:0000313" key="2">
    <source>
        <dbReference type="Proteomes" id="UP001197847"/>
    </source>
</evidence>
<dbReference type="PANTHER" id="PTHR21485:SF6">
    <property type="entry name" value="N-ACYLNEURAMINATE CYTIDYLYLTRANSFERASE-RELATED"/>
    <property type="match status" value="1"/>
</dbReference>
<gene>
    <name evidence="1" type="primary">pseF</name>
    <name evidence="1" type="ORF">LK487_13700</name>
</gene>
<dbReference type="Proteomes" id="UP001197847">
    <property type="component" value="Unassembled WGS sequence"/>
</dbReference>
<dbReference type="InterPro" id="IPR029044">
    <property type="entry name" value="Nucleotide-diphossugar_trans"/>
</dbReference>
<dbReference type="InterPro" id="IPR020039">
    <property type="entry name" value="PseF"/>
</dbReference>
<dbReference type="RefSeq" id="WP_306780295.1">
    <property type="nucleotide sequence ID" value="NZ_JAAISB010000015.1"/>
</dbReference>
<dbReference type="InterPro" id="IPR003329">
    <property type="entry name" value="Cytidylyl_trans"/>
</dbReference>
<dbReference type="EC" id="2.7.7.81" evidence="1"/>
<protein>
    <submittedName>
        <fullName evidence="1">Pseudaminic acid cytidylyltransferase</fullName>
        <ecNumber evidence="1">2.7.7.81</ecNumber>
    </submittedName>
</protein>
<keyword evidence="1" id="KW-0548">Nucleotidyltransferase</keyword>
<accession>A0AAW4WN64</accession>
<organism evidence="1 2">
    <name type="scientific">Agathobacter rectalis</name>
    <dbReference type="NCBI Taxonomy" id="39491"/>
    <lineage>
        <taxon>Bacteria</taxon>
        <taxon>Bacillati</taxon>
        <taxon>Bacillota</taxon>
        <taxon>Clostridia</taxon>
        <taxon>Lachnospirales</taxon>
        <taxon>Lachnospiraceae</taxon>
        <taxon>Agathobacter</taxon>
    </lineage>
</organism>
<reference evidence="1" key="1">
    <citation type="submission" date="2021-10" db="EMBL/GenBank/DDBJ databases">
        <title>Collection of gut derived symbiotic bacterial strains cultured from healthy donors.</title>
        <authorList>
            <person name="Lin H."/>
            <person name="Littmann E."/>
            <person name="Claire K."/>
            <person name="Pamer E."/>
        </authorList>
    </citation>
    <scope>NUCLEOTIDE SEQUENCE</scope>
    <source>
        <strain evidence="1">MSK.22.92</strain>
    </source>
</reference>
<dbReference type="NCBIfam" id="TIGR03584">
    <property type="entry name" value="PseF"/>
    <property type="match status" value="1"/>
</dbReference>
<dbReference type="Pfam" id="PF02348">
    <property type="entry name" value="CTP_transf_3"/>
    <property type="match status" value="1"/>
</dbReference>
<dbReference type="GO" id="GO:0008781">
    <property type="term" value="F:N-acylneuraminate cytidylyltransferase activity"/>
    <property type="evidence" value="ECO:0007669"/>
    <property type="project" value="TreeGrafter"/>
</dbReference>
<proteinExistence type="predicted"/>
<dbReference type="SUPFAM" id="SSF53448">
    <property type="entry name" value="Nucleotide-diphospho-sugar transferases"/>
    <property type="match status" value="1"/>
</dbReference>
<dbReference type="InterPro" id="IPR050793">
    <property type="entry name" value="CMP-NeuNAc_synthase"/>
</dbReference>
<comment type="caution">
    <text evidence="1">The sequence shown here is derived from an EMBL/GenBank/DDBJ whole genome shotgun (WGS) entry which is preliminary data.</text>
</comment>
<dbReference type="PANTHER" id="PTHR21485">
    <property type="entry name" value="HAD SUPERFAMILY MEMBERS CMAS AND KDSC"/>
    <property type="match status" value="1"/>
</dbReference>
<dbReference type="Gene3D" id="3.90.550.10">
    <property type="entry name" value="Spore Coat Polysaccharide Biosynthesis Protein SpsA, Chain A"/>
    <property type="match status" value="1"/>
</dbReference>